<reference evidence="12 13" key="1">
    <citation type="submission" date="2022-11" db="EMBL/GenBank/DDBJ databases">
        <title>Genome Sequencing of Nocardia sp. ON39_IFM12276 and assembly.</title>
        <authorList>
            <person name="Shimojima M."/>
            <person name="Toyokawa M."/>
            <person name="Uesaka K."/>
        </authorList>
    </citation>
    <scope>NUCLEOTIDE SEQUENCE [LARGE SCALE GENOMIC DNA]</scope>
    <source>
        <strain evidence="12 13">IFM 12276</strain>
    </source>
</reference>
<dbReference type="InterPro" id="IPR001155">
    <property type="entry name" value="OxRdtase_FMN_N"/>
</dbReference>
<dbReference type="Gene3D" id="3.50.50.60">
    <property type="entry name" value="FAD/NAD(P)-binding domain"/>
    <property type="match status" value="1"/>
</dbReference>
<dbReference type="SUPFAM" id="SSF51971">
    <property type="entry name" value="Nucleotide-binding domain"/>
    <property type="match status" value="1"/>
</dbReference>
<comment type="cofactor">
    <cofactor evidence="2">
        <name>[4Fe-4S] cluster</name>
        <dbReference type="ChEBI" id="CHEBI:49883"/>
    </cofactor>
</comment>
<keyword evidence="4" id="KW-0285">Flavoprotein</keyword>
<dbReference type="InterPro" id="IPR023753">
    <property type="entry name" value="FAD/NAD-binding_dom"/>
</dbReference>
<feature type="domain" description="FAD/NAD(P)-binding" evidence="11">
    <location>
        <begin position="378"/>
        <end position="648"/>
    </location>
</feature>
<dbReference type="SUPFAM" id="SSF51905">
    <property type="entry name" value="FAD/NAD(P)-binding domain"/>
    <property type="match status" value="1"/>
</dbReference>
<comment type="cofactor">
    <cofactor evidence="1">
        <name>FMN</name>
        <dbReference type="ChEBI" id="CHEBI:58210"/>
    </cofactor>
</comment>
<dbReference type="Gene3D" id="3.40.50.720">
    <property type="entry name" value="NAD(P)-binding Rossmann-like Domain"/>
    <property type="match status" value="1"/>
</dbReference>
<keyword evidence="5" id="KW-0288">FMN</keyword>
<dbReference type="SUPFAM" id="SSF51395">
    <property type="entry name" value="FMN-linked oxidoreductases"/>
    <property type="match status" value="1"/>
</dbReference>
<keyword evidence="13" id="KW-1185">Reference proteome</keyword>
<evidence type="ECO:0000256" key="6">
    <source>
        <dbReference type="ARBA" id="ARBA00022723"/>
    </source>
</evidence>
<organism evidence="12 13">
    <name type="scientific">Nocardia sputorum</name>
    <dbReference type="NCBI Taxonomy" id="2984338"/>
    <lineage>
        <taxon>Bacteria</taxon>
        <taxon>Bacillati</taxon>
        <taxon>Actinomycetota</taxon>
        <taxon>Actinomycetes</taxon>
        <taxon>Mycobacteriales</taxon>
        <taxon>Nocardiaceae</taxon>
        <taxon>Nocardia</taxon>
    </lineage>
</organism>
<name>A0ABN6U5X1_9NOCA</name>
<dbReference type="InterPro" id="IPR051793">
    <property type="entry name" value="NADH:flavin_oxidoreductase"/>
</dbReference>
<dbReference type="Proteomes" id="UP001317870">
    <property type="component" value="Chromosome"/>
</dbReference>
<evidence type="ECO:0000256" key="3">
    <source>
        <dbReference type="ARBA" id="ARBA00011048"/>
    </source>
</evidence>
<evidence type="ECO:0000256" key="2">
    <source>
        <dbReference type="ARBA" id="ARBA00001966"/>
    </source>
</evidence>
<evidence type="ECO:0000259" key="10">
    <source>
        <dbReference type="Pfam" id="PF00724"/>
    </source>
</evidence>
<dbReference type="InterPro" id="IPR036188">
    <property type="entry name" value="FAD/NAD-bd_sf"/>
</dbReference>
<dbReference type="CDD" id="cd02930">
    <property type="entry name" value="DCR_FMN"/>
    <property type="match status" value="1"/>
</dbReference>
<keyword evidence="9" id="KW-0411">Iron-sulfur</keyword>
<dbReference type="EMBL" id="AP026978">
    <property type="protein sequence ID" value="BDU00569.1"/>
    <property type="molecule type" value="Genomic_DNA"/>
</dbReference>
<dbReference type="PANTHER" id="PTHR42917">
    <property type="entry name" value="2,4-DIENOYL-COA REDUCTASE"/>
    <property type="match status" value="1"/>
</dbReference>
<feature type="domain" description="NADH:flavin oxidoreductase/NADH oxidase N-terminal" evidence="10">
    <location>
        <begin position="8"/>
        <end position="331"/>
    </location>
</feature>
<dbReference type="PANTHER" id="PTHR42917:SF2">
    <property type="entry name" value="2,4-DIENOYL-COA REDUCTASE [(2E)-ENOYL-COA-PRODUCING]"/>
    <property type="match status" value="1"/>
</dbReference>
<protein>
    <submittedName>
        <fullName evidence="12">2,4-dienoyl-CoA reductase</fullName>
    </submittedName>
</protein>
<dbReference type="PRINTS" id="PR00368">
    <property type="entry name" value="FADPNR"/>
</dbReference>
<evidence type="ECO:0000313" key="13">
    <source>
        <dbReference type="Proteomes" id="UP001317870"/>
    </source>
</evidence>
<dbReference type="Pfam" id="PF07992">
    <property type="entry name" value="Pyr_redox_2"/>
    <property type="match status" value="1"/>
</dbReference>
<evidence type="ECO:0000256" key="1">
    <source>
        <dbReference type="ARBA" id="ARBA00001917"/>
    </source>
</evidence>
<dbReference type="Gene3D" id="3.20.20.70">
    <property type="entry name" value="Aldolase class I"/>
    <property type="match status" value="1"/>
</dbReference>
<evidence type="ECO:0000256" key="9">
    <source>
        <dbReference type="ARBA" id="ARBA00023014"/>
    </source>
</evidence>
<dbReference type="InterPro" id="IPR013785">
    <property type="entry name" value="Aldolase_TIM"/>
</dbReference>
<evidence type="ECO:0000256" key="7">
    <source>
        <dbReference type="ARBA" id="ARBA00023002"/>
    </source>
</evidence>
<proteinExistence type="inferred from homology"/>
<sequence>MSSAFPHLLSPIELGRVRLRNRVVMGSMHTGLEDRAWHIDRLAAFFAERARGGVGLIVTGGYSPSRDGWLWPFACAMLDETDAERHRVITQAVHEAGGKIALQILHGGRDSNIPTNLAPSAVASPLTAFEPRAFTEQEIETTIADHVRCARLARLAGYDGVEIMGGEGFLINQFLAPRTNTRTDRWGGSAANRRRFPVEVAARTRAAVGDDLLIMFRMSLAEFVEDGQTYAEIIDLAKELEGAGVDVINTDIGWHESRVPTIVTSVPRAAFVGYTAALKEHISIPVCASNRINMPEVAEQILERGEADLISLARPLLADPEWVNKAAGSRVDEINTCIACNQACLDHTFTRQTVSCLVNPRACHETLLRLLPTRRAKRVAVVGAGPAGLSAAIGLAERGHRVELFEAEDRIGGQFDLARRIPGKEEFDETIRYYRRKLELTGVTVHLNARVTAAQLAAGDWDDVVLATGVRPRVPDIPGIDHPMVLSYPELIRREKPVGDRVAVIGAGGIGFDVGEFLTAGHQGTLPLDQWRDEWGVTDDIHAPGQLRTRRPAPGIREVTLLQRKSGPFGLTLGKTTGWIHRAALEARGVEQIGGVNYERIDDRGLHISFGPQRQGRRVIEVDNVVVCAGQESVRDLGDQLESLGVRVHVIGGADEAKELDAKRAIQQGTQLAAEL</sequence>
<dbReference type="RefSeq" id="WP_281873411.1">
    <property type="nucleotide sequence ID" value="NZ_AP026978.1"/>
</dbReference>
<accession>A0ABN6U5X1</accession>
<evidence type="ECO:0000256" key="8">
    <source>
        <dbReference type="ARBA" id="ARBA00023004"/>
    </source>
</evidence>
<evidence type="ECO:0000256" key="5">
    <source>
        <dbReference type="ARBA" id="ARBA00022643"/>
    </source>
</evidence>
<evidence type="ECO:0000259" key="11">
    <source>
        <dbReference type="Pfam" id="PF07992"/>
    </source>
</evidence>
<evidence type="ECO:0000256" key="4">
    <source>
        <dbReference type="ARBA" id="ARBA00022630"/>
    </source>
</evidence>
<gene>
    <name evidence="12" type="ORF">IFM12276_35970</name>
</gene>
<evidence type="ECO:0000313" key="12">
    <source>
        <dbReference type="EMBL" id="BDU00569.1"/>
    </source>
</evidence>
<dbReference type="Pfam" id="PF00724">
    <property type="entry name" value="Oxidored_FMN"/>
    <property type="match status" value="1"/>
</dbReference>
<keyword evidence="6" id="KW-0479">Metal-binding</keyword>
<comment type="similarity">
    <text evidence="3">In the N-terminal section; belongs to the NADH:flavin oxidoreductase/NADH oxidase family.</text>
</comment>
<keyword evidence="8" id="KW-0408">Iron</keyword>
<keyword evidence="7" id="KW-0560">Oxidoreductase</keyword>